<organism evidence="1 2">
    <name type="scientific">Tardibacter chloracetimidivorans</name>
    <dbReference type="NCBI Taxonomy" id="1921510"/>
    <lineage>
        <taxon>Bacteria</taxon>
        <taxon>Pseudomonadati</taxon>
        <taxon>Pseudomonadota</taxon>
        <taxon>Alphaproteobacteria</taxon>
        <taxon>Sphingomonadales</taxon>
        <taxon>Sphingomonadaceae</taxon>
        <taxon>Tardibacter</taxon>
    </lineage>
</organism>
<dbReference type="Gene3D" id="3.30.1660.10">
    <property type="entry name" value="Flavin-binding protein dodecin"/>
    <property type="match status" value="1"/>
</dbReference>
<dbReference type="InterPro" id="IPR036694">
    <property type="entry name" value="Dodecin-like_sf"/>
</dbReference>
<proteinExistence type="predicted"/>
<dbReference type="EMBL" id="CP018221">
    <property type="protein sequence ID" value="API58806.1"/>
    <property type="molecule type" value="Genomic_DNA"/>
</dbReference>
<evidence type="ECO:0008006" key="3">
    <source>
        <dbReference type="Google" id="ProtNLM"/>
    </source>
</evidence>
<dbReference type="Pfam" id="PF07311">
    <property type="entry name" value="Dodecin"/>
    <property type="match status" value="1"/>
</dbReference>
<dbReference type="RefSeq" id="WP_072596359.1">
    <property type="nucleotide sequence ID" value="NZ_CP018221.1"/>
</dbReference>
<evidence type="ECO:0000313" key="2">
    <source>
        <dbReference type="Proteomes" id="UP000182063"/>
    </source>
</evidence>
<dbReference type="STRING" id="1921510.BSL82_05380"/>
<reference evidence="2" key="1">
    <citation type="submission" date="2016-11" db="EMBL/GenBank/DDBJ databases">
        <title>Complete Genome Sequence of alachlor-degrading Sphingomonas sp. strain JJ-A5.</title>
        <authorList>
            <person name="Lee H."/>
            <person name="Ka J.-O."/>
        </authorList>
    </citation>
    <scope>NUCLEOTIDE SEQUENCE [LARGE SCALE GENOMIC DNA]</scope>
    <source>
        <strain evidence="2">JJ-A5</strain>
    </source>
</reference>
<dbReference type="InterPro" id="IPR050049">
    <property type="entry name" value="Dodecin_bact"/>
</dbReference>
<sequence>MSDHVYKLTEIVGTSHEGADQAIKMALSKAGKTLHNIRWFEVVATRGIVDKDGAVQYQVTLKVGFTLDE</sequence>
<dbReference type="PANTHER" id="PTHR39324:SF1">
    <property type="entry name" value="CALCIUM DODECIN"/>
    <property type="match status" value="1"/>
</dbReference>
<gene>
    <name evidence="1" type="ORF">BSL82_05380</name>
</gene>
<evidence type="ECO:0000313" key="1">
    <source>
        <dbReference type="EMBL" id="API58806.1"/>
    </source>
</evidence>
<protein>
    <recommendedName>
        <fullName evidence="3">Dodecin flavoprotein</fullName>
    </recommendedName>
</protein>
<keyword evidence="2" id="KW-1185">Reference proteome</keyword>
<dbReference type="NCBIfam" id="NF043052">
    <property type="entry name" value="DodecBact"/>
    <property type="match status" value="1"/>
</dbReference>
<accession>A0A1L3ZT41</accession>
<dbReference type="KEGG" id="sphj:BSL82_05380"/>
<dbReference type="InterPro" id="IPR025543">
    <property type="entry name" value="Dodecin-like"/>
</dbReference>
<dbReference type="PANTHER" id="PTHR39324">
    <property type="entry name" value="CALCIUM DODECIN"/>
    <property type="match status" value="1"/>
</dbReference>
<name>A0A1L3ZT41_9SPHN</name>
<dbReference type="InterPro" id="IPR009923">
    <property type="entry name" value="Dodecin"/>
</dbReference>
<dbReference type="AlphaFoldDB" id="A0A1L3ZT41"/>
<dbReference type="SUPFAM" id="SSF89807">
    <property type="entry name" value="Dodecin-like"/>
    <property type="match status" value="1"/>
</dbReference>
<dbReference type="Proteomes" id="UP000182063">
    <property type="component" value="Chromosome"/>
</dbReference>
<dbReference type="OrthoDB" id="9805889at2"/>